<dbReference type="RefSeq" id="XP_012203086.1">
    <property type="nucleotide sequence ID" value="XM_012347696.1"/>
</dbReference>
<dbReference type="EMBL" id="KK583226">
    <property type="protein sequence ID" value="KDO26090.1"/>
    <property type="molecule type" value="Genomic_DNA"/>
</dbReference>
<proteinExistence type="predicted"/>
<dbReference type="GeneID" id="24130670"/>
<dbReference type="KEGG" id="spar:SPRG_08451"/>
<dbReference type="AlphaFoldDB" id="A0A067CA83"/>
<gene>
    <name evidence="1" type="ORF">SPRG_08451</name>
</gene>
<accession>A0A067CA83</accession>
<organism evidence="1 2">
    <name type="scientific">Saprolegnia parasitica (strain CBS 223.65)</name>
    <dbReference type="NCBI Taxonomy" id="695850"/>
    <lineage>
        <taxon>Eukaryota</taxon>
        <taxon>Sar</taxon>
        <taxon>Stramenopiles</taxon>
        <taxon>Oomycota</taxon>
        <taxon>Saprolegniomycetes</taxon>
        <taxon>Saprolegniales</taxon>
        <taxon>Saprolegniaceae</taxon>
        <taxon>Saprolegnia</taxon>
    </lineage>
</organism>
<sequence length="310" mass="33438">MDPLVEARTFLAGIGVTDEGFMQNAAPQIAQMIQRRIDELAPPKELFSLPVTLNDQAMLLVHYENSTPSQSAMAFLTQNGFTDTATVNALLPQLVQMISNKLTPPREPLFSLPISLGSMEQPCNYFEGDSPEVTAQLFLETHGLATGANYASLLSQLTSLLQERINAINAERAAAATATTEPPLTIPINVGGTEVPLSFYPNQDPAVLPTASADDMQACKVVLYQTITGVLDRLEAEAMAATTPPTPPTERKLLVTLDIDLGEGKSAILLYYAGESTEATVRAFCDANAIDTENIPFLLDELQKQIDALQ</sequence>
<name>A0A067CA83_SAPPC</name>
<reference evidence="1 2" key="1">
    <citation type="journal article" date="2013" name="PLoS Genet.">
        <title>Distinctive expansion of potential virulence genes in the genome of the oomycete fish pathogen Saprolegnia parasitica.</title>
        <authorList>
            <person name="Jiang R.H."/>
            <person name="de Bruijn I."/>
            <person name="Haas B.J."/>
            <person name="Belmonte R."/>
            <person name="Lobach L."/>
            <person name="Christie J."/>
            <person name="van den Ackerveken G."/>
            <person name="Bottin A."/>
            <person name="Bulone V."/>
            <person name="Diaz-Moreno S.M."/>
            <person name="Dumas B."/>
            <person name="Fan L."/>
            <person name="Gaulin E."/>
            <person name="Govers F."/>
            <person name="Grenville-Briggs L.J."/>
            <person name="Horner N.R."/>
            <person name="Levin J.Z."/>
            <person name="Mammella M."/>
            <person name="Meijer H.J."/>
            <person name="Morris P."/>
            <person name="Nusbaum C."/>
            <person name="Oome S."/>
            <person name="Phillips A.J."/>
            <person name="van Rooyen D."/>
            <person name="Rzeszutek E."/>
            <person name="Saraiva M."/>
            <person name="Secombes C.J."/>
            <person name="Seidl M.F."/>
            <person name="Snel B."/>
            <person name="Stassen J.H."/>
            <person name="Sykes S."/>
            <person name="Tripathy S."/>
            <person name="van den Berg H."/>
            <person name="Vega-Arreguin J.C."/>
            <person name="Wawra S."/>
            <person name="Young S.K."/>
            <person name="Zeng Q."/>
            <person name="Dieguez-Uribeondo J."/>
            <person name="Russ C."/>
            <person name="Tyler B.M."/>
            <person name="van West P."/>
        </authorList>
    </citation>
    <scope>NUCLEOTIDE SEQUENCE [LARGE SCALE GENOMIC DNA]</scope>
    <source>
        <strain evidence="1 2">CBS 223.65</strain>
    </source>
</reference>
<evidence type="ECO:0000313" key="1">
    <source>
        <dbReference type="EMBL" id="KDO26090.1"/>
    </source>
</evidence>
<dbReference type="OrthoDB" id="10259249at2759"/>
<keyword evidence="2" id="KW-1185">Reference proteome</keyword>
<evidence type="ECO:0008006" key="3">
    <source>
        <dbReference type="Google" id="ProtNLM"/>
    </source>
</evidence>
<dbReference type="VEuPathDB" id="FungiDB:SPRG_08451"/>
<evidence type="ECO:0000313" key="2">
    <source>
        <dbReference type="Proteomes" id="UP000030745"/>
    </source>
</evidence>
<protein>
    <recommendedName>
        <fullName evidence="3">PFU domain-containing protein</fullName>
    </recommendedName>
</protein>
<dbReference type="Proteomes" id="UP000030745">
    <property type="component" value="Unassembled WGS sequence"/>
</dbReference>